<dbReference type="EMBL" id="KB531910">
    <property type="protein sequence ID" value="EMP34713.1"/>
    <property type="molecule type" value="Genomic_DNA"/>
</dbReference>
<sequence>MAERSLVDPSTPPGTRRVRVATPLPPEGDKAAPERAAARKAGLIGKAATAVVSLIRAQLALIRGQWARSLDIPSLALEKEGLG</sequence>
<reference evidence="3" key="1">
    <citation type="journal article" date="2013" name="Nat. Genet.">
        <title>The draft genomes of soft-shell turtle and green sea turtle yield insights into the development and evolution of the turtle-specific body plan.</title>
        <authorList>
            <person name="Wang Z."/>
            <person name="Pascual-Anaya J."/>
            <person name="Zadissa A."/>
            <person name="Li W."/>
            <person name="Niimura Y."/>
            <person name="Huang Z."/>
            <person name="Li C."/>
            <person name="White S."/>
            <person name="Xiong Z."/>
            <person name="Fang D."/>
            <person name="Wang B."/>
            <person name="Ming Y."/>
            <person name="Chen Y."/>
            <person name="Zheng Y."/>
            <person name="Kuraku S."/>
            <person name="Pignatelli M."/>
            <person name="Herrero J."/>
            <person name="Beal K."/>
            <person name="Nozawa M."/>
            <person name="Li Q."/>
            <person name="Wang J."/>
            <person name="Zhang H."/>
            <person name="Yu L."/>
            <person name="Shigenobu S."/>
            <person name="Wang J."/>
            <person name="Liu J."/>
            <person name="Flicek P."/>
            <person name="Searle S."/>
            <person name="Wang J."/>
            <person name="Kuratani S."/>
            <person name="Yin Y."/>
            <person name="Aken B."/>
            <person name="Zhang G."/>
            <person name="Irie N."/>
        </authorList>
    </citation>
    <scope>NUCLEOTIDE SEQUENCE [LARGE SCALE GENOMIC DNA]</scope>
</reference>
<evidence type="ECO:0000313" key="2">
    <source>
        <dbReference type="EMBL" id="EMP34713.1"/>
    </source>
</evidence>
<evidence type="ECO:0000256" key="1">
    <source>
        <dbReference type="SAM" id="MobiDB-lite"/>
    </source>
</evidence>
<accession>M7BRJ0</accession>
<name>M7BRJ0_CHEMY</name>
<feature type="region of interest" description="Disordered" evidence="1">
    <location>
        <begin position="1"/>
        <end position="32"/>
    </location>
</feature>
<proteinExistence type="predicted"/>
<organism evidence="2 3">
    <name type="scientific">Chelonia mydas</name>
    <name type="common">Green sea-turtle</name>
    <name type="synonym">Chelonia agassizi</name>
    <dbReference type="NCBI Taxonomy" id="8469"/>
    <lineage>
        <taxon>Eukaryota</taxon>
        <taxon>Metazoa</taxon>
        <taxon>Chordata</taxon>
        <taxon>Craniata</taxon>
        <taxon>Vertebrata</taxon>
        <taxon>Euteleostomi</taxon>
        <taxon>Archelosauria</taxon>
        <taxon>Testudinata</taxon>
        <taxon>Testudines</taxon>
        <taxon>Cryptodira</taxon>
        <taxon>Durocryptodira</taxon>
        <taxon>Americhelydia</taxon>
        <taxon>Chelonioidea</taxon>
        <taxon>Cheloniidae</taxon>
        <taxon>Chelonia</taxon>
    </lineage>
</organism>
<evidence type="ECO:0000313" key="3">
    <source>
        <dbReference type="Proteomes" id="UP000031443"/>
    </source>
</evidence>
<gene>
    <name evidence="2" type="ORF">UY3_08131</name>
</gene>
<dbReference type="AlphaFoldDB" id="M7BRJ0"/>
<dbReference type="Proteomes" id="UP000031443">
    <property type="component" value="Unassembled WGS sequence"/>
</dbReference>
<protein>
    <submittedName>
        <fullName evidence="2">Uncharacterized protein</fullName>
    </submittedName>
</protein>
<keyword evidence="3" id="KW-1185">Reference proteome</keyword>